<organism evidence="1">
    <name type="scientific">marine sediment metagenome</name>
    <dbReference type="NCBI Taxonomy" id="412755"/>
    <lineage>
        <taxon>unclassified sequences</taxon>
        <taxon>metagenomes</taxon>
        <taxon>ecological metagenomes</taxon>
    </lineage>
</organism>
<protein>
    <submittedName>
        <fullName evidence="1">Uncharacterized protein</fullName>
    </submittedName>
</protein>
<dbReference type="AlphaFoldDB" id="A0A0F9EJ46"/>
<accession>A0A0F9EJ46</accession>
<comment type="caution">
    <text evidence="1">The sequence shown here is derived from an EMBL/GenBank/DDBJ whole genome shotgun (WGS) entry which is preliminary data.</text>
</comment>
<name>A0A0F9EJ46_9ZZZZ</name>
<gene>
    <name evidence="1" type="ORF">LCGC14_2068850</name>
</gene>
<sequence>GTDWGIYGDTPEEQWRGLWLEAEIEDEIYQDYEDAYLHE</sequence>
<dbReference type="EMBL" id="LAZR01024778">
    <property type="protein sequence ID" value="KKL74039.1"/>
    <property type="molecule type" value="Genomic_DNA"/>
</dbReference>
<proteinExistence type="predicted"/>
<evidence type="ECO:0000313" key="1">
    <source>
        <dbReference type="EMBL" id="KKL74039.1"/>
    </source>
</evidence>
<feature type="non-terminal residue" evidence="1">
    <location>
        <position position="1"/>
    </location>
</feature>
<reference evidence="1" key="1">
    <citation type="journal article" date="2015" name="Nature">
        <title>Complex archaea that bridge the gap between prokaryotes and eukaryotes.</title>
        <authorList>
            <person name="Spang A."/>
            <person name="Saw J.H."/>
            <person name="Jorgensen S.L."/>
            <person name="Zaremba-Niedzwiedzka K."/>
            <person name="Martijn J."/>
            <person name="Lind A.E."/>
            <person name="van Eijk R."/>
            <person name="Schleper C."/>
            <person name="Guy L."/>
            <person name="Ettema T.J."/>
        </authorList>
    </citation>
    <scope>NUCLEOTIDE SEQUENCE</scope>
</reference>